<dbReference type="AlphaFoldDB" id="A0A0N7KTW8"/>
<protein>
    <submittedName>
        <fullName evidence="1">Os12g0290200 protein</fullName>
    </submittedName>
</protein>
<sequence length="83" mass="9667">MTTTKGTSRRKSGWGRELDPDVGVEIWCEERESLYLAETCSLWRIIHIWRKHAVSAGGPFSPPVHHHMMEDLLGMLQYVRYPE</sequence>
<reference evidence="1 2" key="1">
    <citation type="journal article" date="2005" name="Nature">
        <title>The map-based sequence of the rice genome.</title>
        <authorList>
            <consortium name="International rice genome sequencing project (IRGSP)"/>
            <person name="Matsumoto T."/>
            <person name="Wu J."/>
            <person name="Kanamori H."/>
            <person name="Katayose Y."/>
            <person name="Fujisawa M."/>
            <person name="Namiki N."/>
            <person name="Mizuno H."/>
            <person name="Yamamoto K."/>
            <person name="Antonio B.A."/>
            <person name="Baba T."/>
            <person name="Sakata K."/>
            <person name="Nagamura Y."/>
            <person name="Aoki H."/>
            <person name="Arikawa K."/>
            <person name="Arita K."/>
            <person name="Bito T."/>
            <person name="Chiden Y."/>
            <person name="Fujitsuka N."/>
            <person name="Fukunaka R."/>
            <person name="Hamada M."/>
            <person name="Harada C."/>
            <person name="Hayashi A."/>
            <person name="Hijishita S."/>
            <person name="Honda M."/>
            <person name="Hosokawa S."/>
            <person name="Ichikawa Y."/>
            <person name="Idonuma A."/>
            <person name="Iijima M."/>
            <person name="Ikeda M."/>
            <person name="Ikeno M."/>
            <person name="Ito K."/>
            <person name="Ito S."/>
            <person name="Ito T."/>
            <person name="Ito Y."/>
            <person name="Ito Y."/>
            <person name="Iwabuchi A."/>
            <person name="Kamiya K."/>
            <person name="Karasawa W."/>
            <person name="Kurita K."/>
            <person name="Katagiri S."/>
            <person name="Kikuta A."/>
            <person name="Kobayashi H."/>
            <person name="Kobayashi N."/>
            <person name="Machita K."/>
            <person name="Maehara T."/>
            <person name="Masukawa M."/>
            <person name="Mizubayashi T."/>
            <person name="Mukai Y."/>
            <person name="Nagasaki H."/>
            <person name="Nagata Y."/>
            <person name="Naito S."/>
            <person name="Nakashima M."/>
            <person name="Nakama Y."/>
            <person name="Nakamichi Y."/>
            <person name="Nakamura M."/>
            <person name="Meguro A."/>
            <person name="Negishi M."/>
            <person name="Ohta I."/>
            <person name="Ohta T."/>
            <person name="Okamoto M."/>
            <person name="Ono N."/>
            <person name="Saji S."/>
            <person name="Sakaguchi M."/>
            <person name="Sakai K."/>
            <person name="Shibata M."/>
            <person name="Shimokawa T."/>
            <person name="Song J."/>
            <person name="Takazaki Y."/>
            <person name="Terasawa K."/>
            <person name="Tsugane M."/>
            <person name="Tsuji K."/>
            <person name="Ueda S."/>
            <person name="Waki K."/>
            <person name="Yamagata H."/>
            <person name="Yamamoto M."/>
            <person name="Yamamoto S."/>
            <person name="Yamane H."/>
            <person name="Yoshiki S."/>
            <person name="Yoshihara R."/>
            <person name="Yukawa K."/>
            <person name="Zhong H."/>
            <person name="Yano M."/>
            <person name="Yuan Q."/>
            <person name="Ouyang S."/>
            <person name="Liu J."/>
            <person name="Jones K.M."/>
            <person name="Gansberger K."/>
            <person name="Moffat K."/>
            <person name="Hill J."/>
            <person name="Bera J."/>
            <person name="Fadrosh D."/>
            <person name="Jin S."/>
            <person name="Johri S."/>
            <person name="Kim M."/>
            <person name="Overton L."/>
            <person name="Reardon M."/>
            <person name="Tsitrin T."/>
            <person name="Vuong H."/>
            <person name="Weaver B."/>
            <person name="Ciecko A."/>
            <person name="Tallon L."/>
            <person name="Jackson J."/>
            <person name="Pai G."/>
            <person name="Aken S.V."/>
            <person name="Utterback T."/>
            <person name="Reidmuller S."/>
            <person name="Feldblyum T."/>
            <person name="Hsiao J."/>
            <person name="Zismann V."/>
            <person name="Iobst S."/>
            <person name="de Vazeille A.R."/>
            <person name="Buell C.R."/>
            <person name="Ying K."/>
            <person name="Li Y."/>
            <person name="Lu T."/>
            <person name="Huang Y."/>
            <person name="Zhao Q."/>
            <person name="Feng Q."/>
            <person name="Zhang L."/>
            <person name="Zhu J."/>
            <person name="Weng Q."/>
            <person name="Mu J."/>
            <person name="Lu Y."/>
            <person name="Fan D."/>
            <person name="Liu Y."/>
            <person name="Guan J."/>
            <person name="Zhang Y."/>
            <person name="Yu S."/>
            <person name="Liu X."/>
            <person name="Zhang Y."/>
            <person name="Hong G."/>
            <person name="Han B."/>
            <person name="Choisne N."/>
            <person name="Demange N."/>
            <person name="Orjeda G."/>
            <person name="Samain S."/>
            <person name="Cattolico L."/>
            <person name="Pelletier E."/>
            <person name="Couloux A."/>
            <person name="Segurens B."/>
            <person name="Wincker P."/>
            <person name="D'Hont A."/>
            <person name="Scarpelli C."/>
            <person name="Weissenbach J."/>
            <person name="Salanoubat M."/>
            <person name="Quetier F."/>
            <person name="Yu Y."/>
            <person name="Kim H.R."/>
            <person name="Rambo T."/>
            <person name="Currie J."/>
            <person name="Collura K."/>
            <person name="Luo M."/>
            <person name="Yang T."/>
            <person name="Ammiraju J.S.S."/>
            <person name="Engler F."/>
            <person name="Soderlund C."/>
            <person name="Wing R.A."/>
            <person name="Palmer L.E."/>
            <person name="de la Bastide M."/>
            <person name="Spiegel L."/>
            <person name="Nascimento L."/>
            <person name="Zutavern T."/>
            <person name="O'Shaughnessy A."/>
            <person name="Dike S."/>
            <person name="Dedhia N."/>
            <person name="Preston R."/>
            <person name="Balija V."/>
            <person name="McCombie W.R."/>
            <person name="Chow T."/>
            <person name="Chen H."/>
            <person name="Chung M."/>
            <person name="Chen C."/>
            <person name="Shaw J."/>
            <person name="Wu H."/>
            <person name="Hsiao K."/>
            <person name="Chao Y."/>
            <person name="Chu M."/>
            <person name="Cheng C."/>
            <person name="Hour A."/>
            <person name="Lee P."/>
            <person name="Lin S."/>
            <person name="Lin Y."/>
            <person name="Liou J."/>
            <person name="Liu S."/>
            <person name="Hsing Y."/>
            <person name="Raghuvanshi S."/>
            <person name="Mohanty A."/>
            <person name="Bharti A.K."/>
            <person name="Gaur A."/>
            <person name="Gupta V."/>
            <person name="Kumar D."/>
            <person name="Ravi V."/>
            <person name="Vij S."/>
            <person name="Kapur A."/>
            <person name="Khurana P."/>
            <person name="Khurana P."/>
            <person name="Khurana J.P."/>
            <person name="Tyagi A.K."/>
            <person name="Gaikwad K."/>
            <person name="Singh A."/>
            <person name="Dalal V."/>
            <person name="Srivastava S."/>
            <person name="Dixit A."/>
            <person name="Pal A.K."/>
            <person name="Ghazi I.A."/>
            <person name="Yadav M."/>
            <person name="Pandit A."/>
            <person name="Bhargava A."/>
            <person name="Sureshbabu K."/>
            <person name="Batra K."/>
            <person name="Sharma T.R."/>
            <person name="Mohapatra T."/>
            <person name="Singh N.K."/>
            <person name="Messing J."/>
            <person name="Nelson A.B."/>
            <person name="Fuks G."/>
            <person name="Kavchok S."/>
            <person name="Keizer G."/>
            <person name="Linton E."/>
            <person name="Llaca V."/>
            <person name="Song R."/>
            <person name="Tanyolac B."/>
            <person name="Young S."/>
            <person name="Ho-Il K."/>
            <person name="Hahn J.H."/>
            <person name="Sangsakoo G."/>
            <person name="Vanavichit A."/>
            <person name="de Mattos Luiz.A.T."/>
            <person name="Zimmer P.D."/>
            <person name="Malone G."/>
            <person name="Dellagostin O."/>
            <person name="de Oliveira A.C."/>
            <person name="Bevan M."/>
            <person name="Bancroft I."/>
            <person name="Minx P."/>
            <person name="Cordum H."/>
            <person name="Wilson R."/>
            <person name="Cheng Z."/>
            <person name="Jin W."/>
            <person name="Jiang J."/>
            <person name="Leong S.A."/>
            <person name="Iwama H."/>
            <person name="Gojobori T."/>
            <person name="Itoh T."/>
            <person name="Niimura Y."/>
            <person name="Fujii Y."/>
            <person name="Habara T."/>
            <person name="Sakai H."/>
            <person name="Sato Y."/>
            <person name="Wilson G."/>
            <person name="Kumar K."/>
            <person name="McCouch S."/>
            <person name="Juretic N."/>
            <person name="Hoen D."/>
            <person name="Wright S."/>
            <person name="Bruskiewich R."/>
            <person name="Bureau T."/>
            <person name="Miyao A."/>
            <person name="Hirochika H."/>
            <person name="Nishikawa T."/>
            <person name="Kadowaki K."/>
            <person name="Sugiura M."/>
            <person name="Burr B."/>
            <person name="Sasaki T."/>
        </authorList>
    </citation>
    <scope>NUCLEOTIDE SEQUENCE [LARGE SCALE GENOMIC DNA]</scope>
    <source>
        <strain evidence="2">cv. Nipponbare</strain>
    </source>
</reference>
<dbReference type="EMBL" id="AP008218">
    <property type="protein sequence ID" value="BAF29618.1"/>
    <property type="molecule type" value="Genomic_DNA"/>
</dbReference>
<gene>
    <name evidence="1" type="ordered locus">Os12g0290200</name>
</gene>
<proteinExistence type="predicted"/>
<dbReference type="Gramene" id="Os12t0290200-01">
    <property type="protein sequence ID" value="Os12t0290200-01"/>
    <property type="gene ID" value="Os12g0290200"/>
</dbReference>
<dbReference type="Proteomes" id="UP000000763">
    <property type="component" value="Chromosome 12"/>
</dbReference>
<evidence type="ECO:0000313" key="1">
    <source>
        <dbReference type="EMBL" id="BAF29618.1"/>
    </source>
</evidence>
<dbReference type="KEGG" id="dosa:Os12g0290200"/>
<reference evidence="2" key="2">
    <citation type="journal article" date="2008" name="Nucleic Acids Res.">
        <title>The rice annotation project database (RAP-DB): 2008 update.</title>
        <authorList>
            <consortium name="The rice annotation project (RAP)"/>
        </authorList>
    </citation>
    <scope>GENOME REANNOTATION</scope>
    <source>
        <strain evidence="2">cv. Nipponbare</strain>
    </source>
</reference>
<evidence type="ECO:0000313" key="2">
    <source>
        <dbReference type="Proteomes" id="UP000000763"/>
    </source>
</evidence>
<accession>A0A0N7KTW8</accession>
<organism evidence="1 2">
    <name type="scientific">Oryza sativa subsp. japonica</name>
    <name type="common">Rice</name>
    <dbReference type="NCBI Taxonomy" id="39947"/>
    <lineage>
        <taxon>Eukaryota</taxon>
        <taxon>Viridiplantae</taxon>
        <taxon>Streptophyta</taxon>
        <taxon>Embryophyta</taxon>
        <taxon>Tracheophyta</taxon>
        <taxon>Spermatophyta</taxon>
        <taxon>Magnoliopsida</taxon>
        <taxon>Liliopsida</taxon>
        <taxon>Poales</taxon>
        <taxon>Poaceae</taxon>
        <taxon>BOP clade</taxon>
        <taxon>Oryzoideae</taxon>
        <taxon>Oryzeae</taxon>
        <taxon>Oryzinae</taxon>
        <taxon>Oryza</taxon>
        <taxon>Oryza sativa</taxon>
    </lineage>
</organism>
<name>A0A0N7KTW8_ORYSJ</name>